<comment type="caution">
    <text evidence="1">The sequence shown here is derived from an EMBL/GenBank/DDBJ whole genome shotgun (WGS) entry which is preliminary data.</text>
</comment>
<gene>
    <name evidence="1" type="ORF">D8858_07045</name>
</gene>
<accession>A0A428CAT4</accession>
<proteinExistence type="predicted"/>
<dbReference type="RefSeq" id="WP_125398053.1">
    <property type="nucleotide sequence ID" value="NZ_RJNO01000016.1"/>
</dbReference>
<protein>
    <submittedName>
        <fullName evidence="1">Uncharacterized protein</fullName>
    </submittedName>
</protein>
<dbReference type="AlphaFoldDB" id="A0A428CAT4"/>
<evidence type="ECO:0000313" key="2">
    <source>
        <dbReference type="Proteomes" id="UP000281197"/>
    </source>
</evidence>
<sequence length="123" mass="14557">MCEKIRIRIVSDYPSIRGGLEDILIMENMTNDLILVQIRVNGYLLDFASIEGQRQKHHRLQNIPQEVLLTVDEVEEDVDLTLHENRSYKEADFLNTCFRRIAKHTFKDLQLLSFFMREDSFLV</sequence>
<dbReference type="EMBL" id="RJNO01000016">
    <property type="protein sequence ID" value="RSI75087.1"/>
    <property type="molecule type" value="Genomic_DNA"/>
</dbReference>
<evidence type="ECO:0000313" key="1">
    <source>
        <dbReference type="EMBL" id="RSI75087.1"/>
    </source>
</evidence>
<dbReference type="Proteomes" id="UP000281197">
    <property type="component" value="Unassembled WGS sequence"/>
</dbReference>
<name>A0A428CAT4_STROR</name>
<reference evidence="1 2" key="1">
    <citation type="submission" date="2018-11" db="EMBL/GenBank/DDBJ databases">
        <title>Species Designations Belie Phenotypic and Genotypic Heterogeneity in Oral Streptococci.</title>
        <authorList>
            <person name="Velsko I."/>
        </authorList>
    </citation>
    <scope>NUCLEOTIDE SEQUENCE [LARGE SCALE GENOMIC DNA]</scope>
    <source>
        <strain evidence="1 2">BCC19</strain>
    </source>
</reference>
<organism evidence="1 2">
    <name type="scientific">Streptococcus oralis</name>
    <dbReference type="NCBI Taxonomy" id="1303"/>
    <lineage>
        <taxon>Bacteria</taxon>
        <taxon>Bacillati</taxon>
        <taxon>Bacillota</taxon>
        <taxon>Bacilli</taxon>
        <taxon>Lactobacillales</taxon>
        <taxon>Streptococcaceae</taxon>
        <taxon>Streptococcus</taxon>
    </lineage>
</organism>